<dbReference type="PANTHER" id="PTHR23355">
    <property type="entry name" value="RIBONUCLEASE"/>
    <property type="match status" value="1"/>
</dbReference>
<evidence type="ECO:0000313" key="8">
    <source>
        <dbReference type="EMBL" id="CAK0787140.1"/>
    </source>
</evidence>
<comment type="subcellular location">
    <subcellularLocation>
        <location evidence="5">Cytoplasm</location>
    </subcellularLocation>
    <subcellularLocation>
        <location evidence="5">Cytoplasm</location>
        <location evidence="5">P-body</location>
    </subcellularLocation>
</comment>
<evidence type="ECO:0000256" key="3">
    <source>
        <dbReference type="ARBA" id="ARBA00022842"/>
    </source>
</evidence>
<keyword evidence="5" id="KW-0464">Manganese</keyword>
<dbReference type="GO" id="GO:0003723">
    <property type="term" value="F:RNA binding"/>
    <property type="evidence" value="ECO:0007669"/>
    <property type="project" value="UniProtKB-KW"/>
</dbReference>
<dbReference type="GO" id="GO:0000956">
    <property type="term" value="P:nuclear-transcribed mRNA catabolic process"/>
    <property type="evidence" value="ECO:0007669"/>
    <property type="project" value="UniProtKB-UniRule"/>
</dbReference>
<dbReference type="HAMAP" id="MF_03045">
    <property type="entry name" value="DIS3L2"/>
    <property type="match status" value="1"/>
</dbReference>
<evidence type="ECO:0000256" key="4">
    <source>
        <dbReference type="ARBA" id="ARBA00022884"/>
    </source>
</evidence>
<feature type="region of interest" description="Disordered" evidence="6">
    <location>
        <begin position="148"/>
        <end position="177"/>
    </location>
</feature>
<dbReference type="GO" id="GO:0000932">
    <property type="term" value="C:P-body"/>
    <property type="evidence" value="ECO:0007669"/>
    <property type="project" value="UniProtKB-SubCell"/>
</dbReference>
<feature type="binding site" evidence="5">
    <location>
        <position position="447"/>
    </location>
    <ligand>
        <name>Mg(2+)</name>
        <dbReference type="ChEBI" id="CHEBI:18420"/>
    </ligand>
</feature>
<dbReference type="SMART" id="SM00955">
    <property type="entry name" value="RNB"/>
    <property type="match status" value="1"/>
</dbReference>
<gene>
    <name evidence="8" type="ORF">CVIRNUC_010356</name>
</gene>
<dbReference type="Pfam" id="PF17849">
    <property type="entry name" value="OB_Dis3"/>
    <property type="match status" value="1"/>
</dbReference>
<dbReference type="Gene3D" id="2.40.50.690">
    <property type="match status" value="1"/>
</dbReference>
<reference evidence="8 9" key="1">
    <citation type="submission" date="2023-10" db="EMBL/GenBank/DDBJ databases">
        <authorList>
            <person name="Maclean D."/>
            <person name="Macfadyen A."/>
        </authorList>
    </citation>
    <scope>NUCLEOTIDE SEQUENCE [LARGE SCALE GENOMIC DNA]</scope>
</reference>
<dbReference type="InterPro" id="IPR041505">
    <property type="entry name" value="Dis3_CSD2"/>
</dbReference>
<keyword evidence="5" id="KW-0378">Hydrolase</keyword>
<keyword evidence="5" id="KW-0269">Exonuclease</keyword>
<feature type="region of interest" description="Disordered" evidence="6">
    <location>
        <begin position="205"/>
        <end position="237"/>
    </location>
</feature>
<feature type="compositionally biased region" description="Polar residues" evidence="6">
    <location>
        <begin position="149"/>
        <end position="159"/>
    </location>
</feature>
<evidence type="ECO:0000256" key="1">
    <source>
        <dbReference type="ARBA" id="ARBA00022490"/>
    </source>
</evidence>
<name>A0AAV1ILM9_9CHLO</name>
<feature type="compositionally biased region" description="Low complexity" evidence="6">
    <location>
        <begin position="160"/>
        <end position="176"/>
    </location>
</feature>
<protein>
    <recommendedName>
        <fullName evidence="5">DIS3-like exonuclease 2</fullName>
        <ecNumber evidence="5">3.1.13.-</ecNumber>
    </recommendedName>
</protein>
<organism evidence="8 9">
    <name type="scientific">Coccomyxa viridis</name>
    <dbReference type="NCBI Taxonomy" id="1274662"/>
    <lineage>
        <taxon>Eukaryota</taxon>
        <taxon>Viridiplantae</taxon>
        <taxon>Chlorophyta</taxon>
        <taxon>core chlorophytes</taxon>
        <taxon>Trebouxiophyceae</taxon>
        <taxon>Trebouxiophyceae incertae sedis</taxon>
        <taxon>Coccomyxaceae</taxon>
        <taxon>Coccomyxa</taxon>
    </lineage>
</organism>
<dbReference type="Pfam" id="PF00773">
    <property type="entry name" value="RNB"/>
    <property type="match status" value="1"/>
</dbReference>
<feature type="binding site" evidence="5">
    <location>
        <position position="438"/>
    </location>
    <ligand>
        <name>Mg(2+)</name>
        <dbReference type="ChEBI" id="CHEBI:18420"/>
    </ligand>
</feature>
<evidence type="ECO:0000256" key="5">
    <source>
        <dbReference type="HAMAP-Rule" id="MF_03045"/>
    </source>
</evidence>
<comment type="cofactor">
    <cofactor evidence="5">
        <name>Mg(2+)</name>
        <dbReference type="ChEBI" id="CHEBI:18420"/>
    </cofactor>
    <cofactor evidence="5">
        <name>Mn(2+)</name>
        <dbReference type="ChEBI" id="CHEBI:29035"/>
    </cofactor>
</comment>
<evidence type="ECO:0000259" key="7">
    <source>
        <dbReference type="SMART" id="SM00955"/>
    </source>
</evidence>
<dbReference type="AlphaFoldDB" id="A0AAV1ILM9"/>
<comment type="similarity">
    <text evidence="5">Belongs to the RNR ribonuclease family. DIS3L2 subfamily.</text>
</comment>
<dbReference type="EMBL" id="CAUYUE010000016">
    <property type="protein sequence ID" value="CAK0787140.1"/>
    <property type="molecule type" value="Genomic_DNA"/>
</dbReference>
<dbReference type="InterPro" id="IPR012340">
    <property type="entry name" value="NA-bd_OB-fold"/>
</dbReference>
<feature type="site" description="Important for catalytic activity" evidence="5">
    <location>
        <position position="446"/>
    </location>
</feature>
<feature type="region of interest" description="Disordered" evidence="6">
    <location>
        <begin position="95"/>
        <end position="129"/>
    </location>
</feature>
<comment type="function">
    <text evidence="5">3'-5'-exoribonuclease that specifically recognizes RNAs polyuridylated at their 3' end and mediates their degradation. Component of an exosome-independent RNA degradation pathway that mediates degradation of cytoplasmic mRNAs that have been deadenylated and subsequently uridylated at their 3'.</text>
</comment>
<keyword evidence="2 5" id="KW-0479">Metal-binding</keyword>
<keyword evidence="1 5" id="KW-0963">Cytoplasm</keyword>
<evidence type="ECO:0000256" key="2">
    <source>
        <dbReference type="ARBA" id="ARBA00022723"/>
    </source>
</evidence>
<evidence type="ECO:0000313" key="9">
    <source>
        <dbReference type="Proteomes" id="UP001314263"/>
    </source>
</evidence>
<dbReference type="GO" id="GO:0000175">
    <property type="term" value="F:3'-5'-RNA exonuclease activity"/>
    <property type="evidence" value="ECO:0007669"/>
    <property type="project" value="UniProtKB-UniRule"/>
</dbReference>
<dbReference type="InterPro" id="IPR028591">
    <property type="entry name" value="DIS3L2"/>
</dbReference>
<comment type="caution">
    <text evidence="8">The sequence shown here is derived from an EMBL/GenBank/DDBJ whole genome shotgun (WGS) entry which is preliminary data.</text>
</comment>
<feature type="compositionally biased region" description="Low complexity" evidence="6">
    <location>
        <begin position="98"/>
        <end position="114"/>
    </location>
</feature>
<feature type="domain" description="RNB" evidence="7">
    <location>
        <begin position="426"/>
        <end position="771"/>
    </location>
</feature>
<dbReference type="SUPFAM" id="SSF50249">
    <property type="entry name" value="Nucleic acid-binding proteins"/>
    <property type="match status" value="3"/>
</dbReference>
<dbReference type="EC" id="3.1.13.-" evidence="5"/>
<keyword evidence="4 5" id="KW-0694">RNA-binding</keyword>
<dbReference type="PROSITE" id="PS01175">
    <property type="entry name" value="RIBONUCLEASE_II"/>
    <property type="match status" value="1"/>
</dbReference>
<dbReference type="PANTHER" id="PTHR23355:SF9">
    <property type="entry name" value="DIS3-LIKE EXONUCLEASE 2"/>
    <property type="match status" value="1"/>
</dbReference>
<feature type="compositionally biased region" description="Basic residues" evidence="6">
    <location>
        <begin position="216"/>
        <end position="228"/>
    </location>
</feature>
<dbReference type="InterPro" id="IPR022966">
    <property type="entry name" value="RNase_II/R_CS"/>
</dbReference>
<evidence type="ECO:0000256" key="6">
    <source>
        <dbReference type="SAM" id="MobiDB-lite"/>
    </source>
</evidence>
<proteinExistence type="inferred from homology"/>
<dbReference type="InterPro" id="IPR050180">
    <property type="entry name" value="RNR_Ribonuclease"/>
</dbReference>
<dbReference type="InterPro" id="IPR001900">
    <property type="entry name" value="RNase_II/R"/>
</dbReference>
<keyword evidence="5" id="KW-0540">Nuclease</keyword>
<sequence>MGLTSGRSQQRYSQHLGHDDVGKGLKQGVLLKTIIRFNAQDRQQAFATIEGLPSDLMIRGHVCQNRAVEGDEVALEILPLSRWFIIGSMLEKAKEHPSAAPDSSSPSCSSQPEPIQQLPPDSGAACSSSPSLCASPLGAVTLPMINGSPLGTSPAENGASSQGWWQSGQQRPQQQQNELLSNSGVGSRAAVACVTPCAAARTEAALQQSSAEQGPQRKRNSGKGRRGSKPSSGQSALIEQARQQLETSFGSSSSSSSSTPWELTQSSVQTIEIIAGLLTQRPELRACARVVAILQPSRKRGAVVGLVREDPFGKALMLMPCDPRMPMCLLRSSELPAELKASLKAECKKDTGSKTLVSGHIVGWEASAAFPLAQLRASLGQAGELATEMQALLQMESVKDTEFEPEVLACLPATPWSISEAEISMRRDLRSSRIFSIDPPTARDLDDALSIEALPGGTFRVGVHIADVAFFVPPGSALDAEARERGTSVYLVDRVIPMLPRLLCEQLCSLNAGVDRLTFSVIWEMTADGRILQQWCGRTVISSCAKLAYGHAQDMIEGSFDASRPPMPLTAPHTWSQVQEDVLALHGIAAKLRAGRFGSGALRLDNTKLNFSLDADGNPEDAHPHVQREANKLVEEFMLLANMSVAALIADAFPERALLRRHPPPNQRKLEEVSNLSNSLGVQLDASSAGALHESLQALKHHKDADLIEIMQLLVTKPMQVARYFCTGDIEVREDWRHYALAVPEYTHFTSPIRRYPDLVVHRLLAAALARGYAHHKLTQTGHAASDDVAASQEVSVAAAPDEALGDDEPNEEWCKLHGLLDAQTCGDVAKHCNDTKQAAKLVQETSMRLFLCALLARRPVVAQGIVTSLNGQRFFHLYVPELGLELRIESEDMQPAPVVTDWNKDARTLYISLPRGDRPASFDPSQPNAQVTKGINNLEHLKNAKGLQPVTMPLQLKMFSRVPVIVSALQYQTDGKPNAPFGRLYIAA</sequence>
<keyword evidence="3 5" id="KW-0460">Magnesium</keyword>
<keyword evidence="9" id="KW-1185">Reference proteome</keyword>
<dbReference type="GO" id="GO:1990074">
    <property type="term" value="P:polyuridylation-dependent mRNA catabolic process"/>
    <property type="evidence" value="ECO:0007669"/>
    <property type="project" value="UniProtKB-UniRule"/>
</dbReference>
<dbReference type="Gene3D" id="2.40.50.700">
    <property type="match status" value="1"/>
</dbReference>
<accession>A0AAV1ILM9</accession>
<dbReference type="GO" id="GO:0046872">
    <property type="term" value="F:metal ion binding"/>
    <property type="evidence" value="ECO:0007669"/>
    <property type="project" value="UniProtKB-KW"/>
</dbReference>
<dbReference type="Proteomes" id="UP001314263">
    <property type="component" value="Unassembled WGS sequence"/>
</dbReference>